<name>A0AAV4C8Y7_9GAST</name>
<keyword evidence="2" id="KW-1185">Reference proteome</keyword>
<protein>
    <submittedName>
        <fullName evidence="1">Uncharacterized protein</fullName>
    </submittedName>
</protein>
<gene>
    <name evidence="1" type="ORF">PoB_005430100</name>
</gene>
<organism evidence="1 2">
    <name type="scientific">Plakobranchus ocellatus</name>
    <dbReference type="NCBI Taxonomy" id="259542"/>
    <lineage>
        <taxon>Eukaryota</taxon>
        <taxon>Metazoa</taxon>
        <taxon>Spiralia</taxon>
        <taxon>Lophotrochozoa</taxon>
        <taxon>Mollusca</taxon>
        <taxon>Gastropoda</taxon>
        <taxon>Heterobranchia</taxon>
        <taxon>Euthyneura</taxon>
        <taxon>Panpulmonata</taxon>
        <taxon>Sacoglossa</taxon>
        <taxon>Placobranchoidea</taxon>
        <taxon>Plakobranchidae</taxon>
        <taxon>Plakobranchus</taxon>
    </lineage>
</organism>
<evidence type="ECO:0000313" key="1">
    <source>
        <dbReference type="EMBL" id="GFO27796.1"/>
    </source>
</evidence>
<reference evidence="1 2" key="1">
    <citation type="journal article" date="2021" name="Elife">
        <title>Chloroplast acquisition without the gene transfer in kleptoplastic sea slugs, Plakobranchus ocellatus.</title>
        <authorList>
            <person name="Maeda T."/>
            <person name="Takahashi S."/>
            <person name="Yoshida T."/>
            <person name="Shimamura S."/>
            <person name="Takaki Y."/>
            <person name="Nagai Y."/>
            <person name="Toyoda A."/>
            <person name="Suzuki Y."/>
            <person name="Arimoto A."/>
            <person name="Ishii H."/>
            <person name="Satoh N."/>
            <person name="Nishiyama T."/>
            <person name="Hasebe M."/>
            <person name="Maruyama T."/>
            <person name="Minagawa J."/>
            <person name="Obokata J."/>
            <person name="Shigenobu S."/>
        </authorList>
    </citation>
    <scope>NUCLEOTIDE SEQUENCE [LARGE SCALE GENOMIC DNA]</scope>
</reference>
<comment type="caution">
    <text evidence="1">The sequence shown here is derived from an EMBL/GenBank/DDBJ whole genome shotgun (WGS) entry which is preliminary data.</text>
</comment>
<evidence type="ECO:0000313" key="2">
    <source>
        <dbReference type="Proteomes" id="UP000735302"/>
    </source>
</evidence>
<accession>A0AAV4C8Y7</accession>
<sequence length="77" mass="8519">MIEENCTGDILSYITVFRSLFSNNDSSVPSGVLPTMKDSAADVWQHLETEEAKKDSAADVWQHLETEEAKKDSASDV</sequence>
<proteinExistence type="predicted"/>
<dbReference type="EMBL" id="BLXT01005961">
    <property type="protein sequence ID" value="GFO27796.1"/>
    <property type="molecule type" value="Genomic_DNA"/>
</dbReference>
<dbReference type="AlphaFoldDB" id="A0AAV4C8Y7"/>
<dbReference type="Proteomes" id="UP000735302">
    <property type="component" value="Unassembled WGS sequence"/>
</dbReference>